<feature type="transmembrane region" description="Helical" evidence="1">
    <location>
        <begin position="12"/>
        <end position="31"/>
    </location>
</feature>
<reference evidence="2 3" key="1">
    <citation type="submission" date="2015-07" db="EMBL/GenBank/DDBJ databases">
        <title>A draft genome sequence of Mycobacterium wolinskyi.</title>
        <authorList>
            <person name="de Man T.J."/>
            <person name="Perry K.A."/>
            <person name="Coulliette A.D."/>
            <person name="Jensen B."/>
            <person name="Toney N.C."/>
            <person name="Limbago B.M."/>
            <person name="Noble-Wang J."/>
        </authorList>
    </citation>
    <scope>NUCLEOTIDE SEQUENCE [LARGE SCALE GENOMIC DNA]</scope>
    <source>
        <strain evidence="2 3">CDC_01</strain>
    </source>
</reference>
<dbReference type="EMBL" id="LGTW01000037">
    <property type="protein sequence ID" value="KWX19716.1"/>
    <property type="molecule type" value="Genomic_DNA"/>
</dbReference>
<gene>
    <name evidence="2" type="ORF">AFM11_34300</name>
</gene>
<dbReference type="Proteomes" id="UP000070612">
    <property type="component" value="Unassembled WGS sequence"/>
</dbReference>
<evidence type="ECO:0000256" key="1">
    <source>
        <dbReference type="SAM" id="Phobius"/>
    </source>
</evidence>
<proteinExistence type="predicted"/>
<keyword evidence="1" id="KW-1133">Transmembrane helix</keyword>
<evidence type="ECO:0000313" key="3">
    <source>
        <dbReference type="Proteomes" id="UP000070612"/>
    </source>
</evidence>
<accession>A0A132PBL8</accession>
<sequence length="217" mass="23958">MPMGMEWLSALLPYIGGGVLGSAVTYGLTWVREHRRTVDSYRAPQRQAIGDIVAAAQELQLRVLNWGRVLTDLIEELRQDRADNLPAISAQIRETESAYAAALLEMRRAFDVGSLTVVDVECWQEMVVAAAAFSRFDDGPNVGEIASADEAEQFVARIGERAEYLRAAVSALVRTANERVTPAESRRGRRRRRIAQRQLAEHLRDGGVQTPDGGPDA</sequence>
<keyword evidence="3" id="KW-1185">Reference proteome</keyword>
<dbReference type="PATRIC" id="fig|59750.3.peg.5202"/>
<comment type="caution">
    <text evidence="2">The sequence shown here is derived from an EMBL/GenBank/DDBJ whole genome shotgun (WGS) entry which is preliminary data.</text>
</comment>
<protein>
    <submittedName>
        <fullName evidence="2">Uncharacterized protein</fullName>
    </submittedName>
</protein>
<name>A0A132PBL8_9MYCO</name>
<dbReference type="AlphaFoldDB" id="A0A132PBL8"/>
<keyword evidence="1" id="KW-0472">Membrane</keyword>
<organism evidence="2 3">
    <name type="scientific">Mycolicibacterium wolinskyi</name>
    <dbReference type="NCBI Taxonomy" id="59750"/>
    <lineage>
        <taxon>Bacteria</taxon>
        <taxon>Bacillati</taxon>
        <taxon>Actinomycetota</taxon>
        <taxon>Actinomycetes</taxon>
        <taxon>Mycobacteriales</taxon>
        <taxon>Mycobacteriaceae</taxon>
        <taxon>Mycolicibacterium</taxon>
    </lineage>
</organism>
<evidence type="ECO:0000313" key="2">
    <source>
        <dbReference type="EMBL" id="KWX19716.1"/>
    </source>
</evidence>
<keyword evidence="1" id="KW-0812">Transmembrane</keyword>